<feature type="transmembrane region" description="Helical" evidence="1">
    <location>
        <begin position="68"/>
        <end position="88"/>
    </location>
</feature>
<feature type="transmembrane region" description="Helical" evidence="1">
    <location>
        <begin position="100"/>
        <end position="120"/>
    </location>
</feature>
<keyword evidence="1" id="KW-1133">Transmembrane helix</keyword>
<dbReference type="EMBL" id="AP015035">
    <property type="protein sequence ID" value="BAT77563.1"/>
    <property type="molecule type" value="Genomic_DNA"/>
</dbReference>
<keyword evidence="1" id="KW-0812">Transmembrane</keyword>
<organism evidence="2 3">
    <name type="scientific">Vigna angularis var. angularis</name>
    <dbReference type="NCBI Taxonomy" id="157739"/>
    <lineage>
        <taxon>Eukaryota</taxon>
        <taxon>Viridiplantae</taxon>
        <taxon>Streptophyta</taxon>
        <taxon>Embryophyta</taxon>
        <taxon>Tracheophyta</taxon>
        <taxon>Spermatophyta</taxon>
        <taxon>Magnoliopsida</taxon>
        <taxon>eudicotyledons</taxon>
        <taxon>Gunneridae</taxon>
        <taxon>Pentapetalae</taxon>
        <taxon>rosids</taxon>
        <taxon>fabids</taxon>
        <taxon>Fabales</taxon>
        <taxon>Fabaceae</taxon>
        <taxon>Papilionoideae</taxon>
        <taxon>50 kb inversion clade</taxon>
        <taxon>NPAAA clade</taxon>
        <taxon>indigoferoid/millettioid clade</taxon>
        <taxon>Phaseoleae</taxon>
        <taxon>Vigna</taxon>
    </lineage>
</organism>
<dbReference type="Proteomes" id="UP000291084">
    <property type="component" value="Chromosome 2"/>
</dbReference>
<name>A0A0S3RA88_PHAAN</name>
<dbReference type="PANTHER" id="PTHR33306:SF21">
    <property type="entry name" value="TRANSMEMBRANE PROTEIN"/>
    <property type="match status" value="1"/>
</dbReference>
<gene>
    <name evidence="2" type="primary">Vigan.02G014800</name>
    <name evidence="2" type="ORF">VIGAN_02014800</name>
</gene>
<evidence type="ECO:0000313" key="2">
    <source>
        <dbReference type="EMBL" id="BAT77563.1"/>
    </source>
</evidence>
<keyword evidence="3" id="KW-1185">Reference proteome</keyword>
<dbReference type="OrthoDB" id="1935034at2759"/>
<dbReference type="PANTHER" id="PTHR33306">
    <property type="entry name" value="EXPRESSED PROTEIN-RELATED-RELATED"/>
    <property type="match status" value="1"/>
</dbReference>
<reference evidence="2 3" key="1">
    <citation type="journal article" date="2015" name="Sci. Rep.">
        <title>The power of single molecule real-time sequencing technology in the de novo assembly of a eukaryotic genome.</title>
        <authorList>
            <person name="Sakai H."/>
            <person name="Naito K."/>
            <person name="Ogiso-Tanaka E."/>
            <person name="Takahashi Y."/>
            <person name="Iseki K."/>
            <person name="Muto C."/>
            <person name="Satou K."/>
            <person name="Teruya K."/>
            <person name="Shiroma A."/>
            <person name="Shimoji M."/>
            <person name="Hirano T."/>
            <person name="Itoh T."/>
            <person name="Kaga A."/>
            <person name="Tomooka N."/>
        </authorList>
    </citation>
    <scope>NUCLEOTIDE SEQUENCE [LARGE SCALE GENOMIC DNA]</scope>
    <source>
        <strain evidence="3">cv. Shumari</strain>
    </source>
</reference>
<keyword evidence="1" id="KW-0472">Membrane</keyword>
<evidence type="ECO:0000313" key="3">
    <source>
        <dbReference type="Proteomes" id="UP000291084"/>
    </source>
</evidence>
<sequence length="134" mass="15139">MLVKLKEYAKPNLITETLKLYNPSRVCACFERVLVCACASWCGEKMFFPKRRGPEWKLGGSMSNGSGLSGHLLTIFCIVIGLLSFSRYKDYTAQLHSTAISFQLFLFLLPLLLIFFIVSYSTTAATFNFNAFRP</sequence>
<protein>
    <submittedName>
        <fullName evidence="2">Uncharacterized protein</fullName>
    </submittedName>
</protein>
<accession>A0A0S3RA88</accession>
<proteinExistence type="predicted"/>
<dbReference type="AlphaFoldDB" id="A0A0S3RA88"/>
<evidence type="ECO:0000256" key="1">
    <source>
        <dbReference type="SAM" id="Phobius"/>
    </source>
</evidence>